<reference evidence="1 2" key="1">
    <citation type="submission" date="2018-06" db="EMBL/GenBank/DDBJ databases">
        <title>Genomic Encyclopedia of Archaeal and Bacterial Type Strains, Phase II (KMG-II): from individual species to whole genera.</title>
        <authorList>
            <person name="Goeker M."/>
        </authorList>
    </citation>
    <scope>NUCLEOTIDE SEQUENCE [LARGE SCALE GENOMIC DNA]</scope>
    <source>
        <strain evidence="1 2">T4</strain>
    </source>
</reference>
<dbReference type="AlphaFoldDB" id="A0A326RSG0"/>
<name>A0A326RSG0_9BACT</name>
<dbReference type="Proteomes" id="UP000248917">
    <property type="component" value="Unassembled WGS sequence"/>
</dbReference>
<sequence>MGGVFFGVQVSLTHISSFLAMKKNAYLLLIIFFLTVSCQGIEEPFGELETFWVYSYPIPCDPTGTTQTTCLGISRSDEFDFNWSVLERIPFEIEGFTFKPFYLQKIQVQRFRNINTKKITTKLVRILEEERDYYDLLEGNWKVKRYLGEDLPNPSFPKGQSINFLPGIRMALSSDGCNSISLQIKKVGPNRVISFGDVRSTLVACPPSLLIKPYPGLQEKFKREGNLLIFHNDLGGEVAVWEKIN</sequence>
<evidence type="ECO:0000313" key="1">
    <source>
        <dbReference type="EMBL" id="PZV83915.1"/>
    </source>
</evidence>
<protein>
    <submittedName>
        <fullName evidence="1">META domain-containing protein</fullName>
    </submittedName>
</protein>
<gene>
    <name evidence="1" type="ORF">CLV31_105141</name>
</gene>
<proteinExistence type="predicted"/>
<accession>A0A326RSG0</accession>
<dbReference type="EMBL" id="QKTX01000005">
    <property type="protein sequence ID" value="PZV83915.1"/>
    <property type="molecule type" value="Genomic_DNA"/>
</dbReference>
<comment type="caution">
    <text evidence="1">The sequence shown here is derived from an EMBL/GenBank/DDBJ whole genome shotgun (WGS) entry which is preliminary data.</text>
</comment>
<keyword evidence="2" id="KW-1185">Reference proteome</keyword>
<organism evidence="1 2">
    <name type="scientific">Algoriphagus aquaeductus</name>
    <dbReference type="NCBI Taxonomy" id="475299"/>
    <lineage>
        <taxon>Bacteria</taxon>
        <taxon>Pseudomonadati</taxon>
        <taxon>Bacteroidota</taxon>
        <taxon>Cytophagia</taxon>
        <taxon>Cytophagales</taxon>
        <taxon>Cyclobacteriaceae</taxon>
        <taxon>Algoriphagus</taxon>
    </lineage>
</organism>
<evidence type="ECO:0000313" key="2">
    <source>
        <dbReference type="Proteomes" id="UP000248917"/>
    </source>
</evidence>
<dbReference type="OrthoDB" id="880459at2"/>